<dbReference type="EMBL" id="FQUZ01000036">
    <property type="protein sequence ID" value="SHF70896.1"/>
    <property type="molecule type" value="Genomic_DNA"/>
</dbReference>
<dbReference type="Proteomes" id="UP000184327">
    <property type="component" value="Unassembled WGS sequence"/>
</dbReference>
<name>A0A1M5DVE5_9BURK</name>
<dbReference type="InterPro" id="IPR013382">
    <property type="entry name" value="CRISPR-assoc_prot_Cse2"/>
</dbReference>
<dbReference type="STRING" id="1122156.SAMN02745117_02473"/>
<dbReference type="AlphaFoldDB" id="A0A1M5DVE5"/>
<accession>A0A1M5DVE5</accession>
<evidence type="ECO:0000313" key="1">
    <source>
        <dbReference type="EMBL" id="SHF70896.1"/>
    </source>
</evidence>
<organism evidence="1 2">
    <name type="scientific">Lampropedia hyalina DSM 16112</name>
    <dbReference type="NCBI Taxonomy" id="1122156"/>
    <lineage>
        <taxon>Bacteria</taxon>
        <taxon>Pseudomonadati</taxon>
        <taxon>Pseudomonadota</taxon>
        <taxon>Betaproteobacteria</taxon>
        <taxon>Burkholderiales</taxon>
        <taxon>Comamonadaceae</taxon>
        <taxon>Lampropedia</taxon>
    </lineage>
</organism>
<protein>
    <submittedName>
        <fullName evidence="1">CRISPR system Cascade subunit CasB</fullName>
    </submittedName>
</protein>
<evidence type="ECO:0000313" key="2">
    <source>
        <dbReference type="Proteomes" id="UP000184327"/>
    </source>
</evidence>
<gene>
    <name evidence="1" type="ORF">SAMN02745117_02473</name>
</gene>
<reference evidence="1 2" key="1">
    <citation type="submission" date="2016-11" db="EMBL/GenBank/DDBJ databases">
        <authorList>
            <person name="Jaros S."/>
            <person name="Januszkiewicz K."/>
            <person name="Wedrychowicz H."/>
        </authorList>
    </citation>
    <scope>NUCLEOTIDE SEQUENCE [LARGE SCALE GENOMIC DNA]</scope>
    <source>
        <strain evidence="1 2">DSM 16112</strain>
    </source>
</reference>
<dbReference type="RefSeq" id="WP_234971152.1">
    <property type="nucleotide sequence ID" value="NZ_FQUZ01000036.1"/>
</dbReference>
<dbReference type="Gene3D" id="1.10.520.40">
    <property type="entry name" value="CRISPR-associated protein Cse2"/>
    <property type="match status" value="1"/>
</dbReference>
<dbReference type="Pfam" id="PF09485">
    <property type="entry name" value="CRISPR_Cse2"/>
    <property type="match status" value="1"/>
</dbReference>
<dbReference type="NCBIfam" id="TIGR02548">
    <property type="entry name" value="casB_cse2"/>
    <property type="match status" value="1"/>
</dbReference>
<dbReference type="InterPro" id="IPR038287">
    <property type="entry name" value="Cse2_sf"/>
</dbReference>
<keyword evidence="2" id="KW-1185">Reference proteome</keyword>
<sequence>MSDSSLKDDHAKAFVEYLMTLRERDRGALAALRHSLAFEPGAYPKAFPYVERFAGAATHERDARRLALYAVAGLFARHPETAAQTFAAAFGQLARKRKAGSEKEYSTSIENRFVALLGADAENIFDYLRQAISLLAADDIGLNYVQLLADLSQWMNPNAYTDRLRQRWARDFYRAAQAEVETQAKPDTANAS</sequence>
<dbReference type="CDD" id="cd09731">
    <property type="entry name" value="Cse2_I-E"/>
    <property type="match status" value="1"/>
</dbReference>
<proteinExistence type="predicted"/>